<evidence type="ECO:0000256" key="2">
    <source>
        <dbReference type="SAM" id="MobiDB-lite"/>
    </source>
</evidence>
<dbReference type="SUPFAM" id="SSF50969">
    <property type="entry name" value="YVTN repeat-like/Quinoprotein amine dehydrogenase"/>
    <property type="match status" value="1"/>
</dbReference>
<dbReference type="SUPFAM" id="SSF53474">
    <property type="entry name" value="alpha/beta-Hydrolases"/>
    <property type="match status" value="1"/>
</dbReference>
<protein>
    <submittedName>
        <fullName evidence="5">S9 family peptidase</fullName>
    </submittedName>
</protein>
<dbReference type="OrthoDB" id="108903at2"/>
<dbReference type="EMBL" id="PUHZ01000005">
    <property type="protein sequence ID" value="PQO47478.1"/>
    <property type="molecule type" value="Genomic_DNA"/>
</dbReference>
<proteinExistence type="predicted"/>
<dbReference type="InterPro" id="IPR001375">
    <property type="entry name" value="Peptidase_S9_cat"/>
</dbReference>
<dbReference type="GO" id="GO:0006508">
    <property type="term" value="P:proteolysis"/>
    <property type="evidence" value="ECO:0007669"/>
    <property type="project" value="InterPro"/>
</dbReference>
<feature type="compositionally biased region" description="Low complexity" evidence="2">
    <location>
        <begin position="52"/>
        <end position="61"/>
    </location>
</feature>
<keyword evidence="1" id="KW-0378">Hydrolase</keyword>
<evidence type="ECO:0000256" key="3">
    <source>
        <dbReference type="SAM" id="SignalP"/>
    </source>
</evidence>
<organism evidence="5 6">
    <name type="scientific">Blastopirellula marina</name>
    <dbReference type="NCBI Taxonomy" id="124"/>
    <lineage>
        <taxon>Bacteria</taxon>
        <taxon>Pseudomonadati</taxon>
        <taxon>Planctomycetota</taxon>
        <taxon>Planctomycetia</taxon>
        <taxon>Pirellulales</taxon>
        <taxon>Pirellulaceae</taxon>
        <taxon>Blastopirellula</taxon>
    </lineage>
</organism>
<dbReference type="AlphaFoldDB" id="A0A2S8GST5"/>
<keyword evidence="3" id="KW-0732">Signal</keyword>
<sequence>MTALQRLLCNLAFGLATLAWLGGCKPSTDDGAAATPNVTTPEVSLGDETKPTETTPPATAEKPAEMKPAEKPAPAETTSTDKKAFDMSDVPLIPRRKFFGNPEKARARLSPDGTKLAYLAPVDGVLNVWVGTTEALGKDAKPITKDTHRGIRSFSWSFTNNHVLYTQDKDGDENFHVYAVNLTTDEIKDLTPLENIRAEIDNVSENFPNEILIGLNDRNPQLHDLYRLNVETGEKELLQENPGFAGFLTDDNYKVRFAMTYTPDAGQMYLTPTETDGKEDWKPFLKIDAADAMTTGIAGFDKSGDIAYMYDSRDRNTAALKSLDLKTGEEKLIAENDKADISGILAHPTEKTIQAVAFNYERQTWDILDKSLEADFAFLKEQEDGEIQITSRTLKDDLWTVAYIRDDGPIDFYLYHRGEQPKAEFLFSSQPELAELPLVKMHPVVIDARDNLKLVSYLSLPKGSNPDGGIKPTQPLPLVLDVHGGPWARDDWGFNSMHQLLANRGYAVLSVNYRGSTGFGKEFLNAANKEWAGKMHDDLLDAVDWAVAEGIADPDKIAIMGGSYGGYATLVGLTFTPDKFCCGVDIVGPSSLVTLLNNVPPYWMPFMPVMKDRVGDHETEEGMKFLNERSPLNFVDKINKPLLIGQGANDPRVKQAEADQIVKAMEEKKIPVTYVLFPEEGHGFAKPENRFAFNAITEAFLAENLGGRYEPIGDAFVGAKLEIPAGAADVPGVKAALEK</sequence>
<dbReference type="RefSeq" id="WP_105334366.1">
    <property type="nucleotide sequence ID" value="NZ_PUHZ01000005.1"/>
</dbReference>
<dbReference type="PROSITE" id="PS51257">
    <property type="entry name" value="PROKAR_LIPOPROTEIN"/>
    <property type="match status" value="1"/>
</dbReference>
<feature type="chain" id="PRO_5015745999" evidence="3">
    <location>
        <begin position="22"/>
        <end position="739"/>
    </location>
</feature>
<dbReference type="Gene3D" id="2.120.10.30">
    <property type="entry name" value="TolB, C-terminal domain"/>
    <property type="match status" value="1"/>
</dbReference>
<feature type="signal peptide" evidence="3">
    <location>
        <begin position="1"/>
        <end position="21"/>
    </location>
</feature>
<evidence type="ECO:0000313" key="6">
    <source>
        <dbReference type="Proteomes" id="UP000237819"/>
    </source>
</evidence>
<dbReference type="InterPro" id="IPR011044">
    <property type="entry name" value="Quino_amine_DH_bsu"/>
</dbReference>
<dbReference type="Pfam" id="PF00326">
    <property type="entry name" value="Peptidase_S9"/>
    <property type="match status" value="1"/>
</dbReference>
<dbReference type="InterPro" id="IPR029058">
    <property type="entry name" value="AB_hydrolase_fold"/>
</dbReference>
<comment type="caution">
    <text evidence="5">The sequence shown here is derived from an EMBL/GenBank/DDBJ whole genome shotgun (WGS) entry which is preliminary data.</text>
</comment>
<dbReference type="GO" id="GO:0004252">
    <property type="term" value="F:serine-type endopeptidase activity"/>
    <property type="evidence" value="ECO:0007669"/>
    <property type="project" value="TreeGrafter"/>
</dbReference>
<dbReference type="PANTHER" id="PTHR42776:SF27">
    <property type="entry name" value="DIPEPTIDYL PEPTIDASE FAMILY MEMBER 6"/>
    <property type="match status" value="1"/>
</dbReference>
<gene>
    <name evidence="5" type="ORF">C5Y93_05395</name>
</gene>
<evidence type="ECO:0000256" key="1">
    <source>
        <dbReference type="ARBA" id="ARBA00022801"/>
    </source>
</evidence>
<dbReference type="PANTHER" id="PTHR42776">
    <property type="entry name" value="SERINE PEPTIDASE S9 FAMILY MEMBER"/>
    <property type="match status" value="1"/>
</dbReference>
<accession>A0A2S8GST5</accession>
<evidence type="ECO:0000313" key="5">
    <source>
        <dbReference type="EMBL" id="PQO47478.1"/>
    </source>
</evidence>
<feature type="region of interest" description="Disordered" evidence="2">
    <location>
        <begin position="29"/>
        <end position="82"/>
    </location>
</feature>
<evidence type="ECO:0000259" key="4">
    <source>
        <dbReference type="Pfam" id="PF00326"/>
    </source>
</evidence>
<reference evidence="5 6" key="1">
    <citation type="submission" date="2018-02" db="EMBL/GenBank/DDBJ databases">
        <title>Comparative genomes isolates from brazilian mangrove.</title>
        <authorList>
            <person name="Araujo J.E."/>
            <person name="Taketani R.G."/>
            <person name="Silva M.C.P."/>
            <person name="Loureco M.V."/>
            <person name="Andreote F.D."/>
        </authorList>
    </citation>
    <scope>NUCLEOTIDE SEQUENCE [LARGE SCALE GENOMIC DNA]</scope>
    <source>
        <strain evidence="5 6">Nap-Phe MGV</strain>
    </source>
</reference>
<dbReference type="Proteomes" id="UP000237819">
    <property type="component" value="Unassembled WGS sequence"/>
</dbReference>
<feature type="domain" description="Peptidase S9 prolyl oligopeptidase catalytic" evidence="4">
    <location>
        <begin position="492"/>
        <end position="707"/>
    </location>
</feature>
<dbReference type="InterPro" id="IPR011042">
    <property type="entry name" value="6-blade_b-propeller_TolB-like"/>
</dbReference>
<dbReference type="Gene3D" id="3.40.50.1820">
    <property type="entry name" value="alpha/beta hydrolase"/>
    <property type="match status" value="1"/>
</dbReference>
<name>A0A2S8GST5_9BACT</name>